<dbReference type="PANTHER" id="PTHR30535">
    <property type="entry name" value="VITAMIN B12-BINDING PROTEIN"/>
    <property type="match status" value="1"/>
</dbReference>
<proteinExistence type="predicted"/>
<accession>A0A0E9N6J5</accession>
<dbReference type="InterPro" id="IPR002491">
    <property type="entry name" value="ABC_transptr_periplasmic_BD"/>
</dbReference>
<protein>
    <submittedName>
        <fullName evidence="3">Putative ABC transporter substrate-binding protein</fullName>
    </submittedName>
</protein>
<dbReference type="Gene3D" id="3.40.50.1980">
    <property type="entry name" value="Nitrogenase molybdenum iron protein domain"/>
    <property type="match status" value="2"/>
</dbReference>
<dbReference type="SUPFAM" id="SSF53807">
    <property type="entry name" value="Helical backbone' metal receptor"/>
    <property type="match status" value="1"/>
</dbReference>
<dbReference type="InterPro" id="IPR050902">
    <property type="entry name" value="ABC_Transporter_SBP"/>
</dbReference>
<dbReference type="Pfam" id="PF01497">
    <property type="entry name" value="Peripla_BP_2"/>
    <property type="match status" value="1"/>
</dbReference>
<reference evidence="3 4" key="1">
    <citation type="submission" date="2015-04" db="EMBL/GenBank/DDBJ databases">
        <title>Whole genome shotgun sequence of Flavihumibacter petaseus NBRC 106054.</title>
        <authorList>
            <person name="Miyazawa S."/>
            <person name="Hosoyama A."/>
            <person name="Hashimoto M."/>
            <person name="Noguchi M."/>
            <person name="Tsuchikane K."/>
            <person name="Ohji S."/>
            <person name="Yamazoe A."/>
            <person name="Ichikawa N."/>
            <person name="Kimura A."/>
            <person name="Fujita N."/>
        </authorList>
    </citation>
    <scope>NUCLEOTIDE SEQUENCE [LARGE SCALE GENOMIC DNA]</scope>
    <source>
        <strain evidence="3 4">NBRC 106054</strain>
    </source>
</reference>
<feature type="domain" description="Fe/B12 periplasmic-binding" evidence="2">
    <location>
        <begin position="1"/>
        <end position="234"/>
    </location>
</feature>
<comment type="caution">
    <text evidence="3">The sequence shown here is derived from an EMBL/GenBank/DDBJ whole genome shotgun (WGS) entry which is preliminary data.</text>
</comment>
<sequence length="236" mass="26331">MLYTLGLGDRVIGITKFCIYPSEWYHSRSRVGGTKDVRIERVQALQPDLIIANKEENSREQVLALSKQFRVWVTDVTDLPSALNMIAVLGKLTGTGTAADALALTIASRFAAIRPCTPSLRVAYLIWKNPYMTIGNDTFIHDMLNRMGMTNVFGSKTRYPKTSVDELIEKAPDLIMLSSEPYRFGQKDLAEWSKLLPTAKTILVNGEFFSWYGSRLLLSPGYFTELLTTIAAGHSG</sequence>
<gene>
    <name evidence="3" type="ORF">FPE01S_06_00580</name>
</gene>
<organism evidence="3 4">
    <name type="scientific">Flavihumibacter petaseus NBRC 106054</name>
    <dbReference type="NCBI Taxonomy" id="1220578"/>
    <lineage>
        <taxon>Bacteria</taxon>
        <taxon>Pseudomonadati</taxon>
        <taxon>Bacteroidota</taxon>
        <taxon>Chitinophagia</taxon>
        <taxon>Chitinophagales</taxon>
        <taxon>Chitinophagaceae</taxon>
        <taxon>Flavihumibacter</taxon>
    </lineage>
</organism>
<evidence type="ECO:0000256" key="1">
    <source>
        <dbReference type="ARBA" id="ARBA00022729"/>
    </source>
</evidence>
<evidence type="ECO:0000313" key="3">
    <source>
        <dbReference type="EMBL" id="GAO45567.1"/>
    </source>
</evidence>
<dbReference type="NCBIfam" id="NF038402">
    <property type="entry name" value="TroA_like"/>
    <property type="match status" value="1"/>
</dbReference>
<dbReference type="AlphaFoldDB" id="A0A0E9N6J5"/>
<evidence type="ECO:0000313" key="4">
    <source>
        <dbReference type="Proteomes" id="UP000033121"/>
    </source>
</evidence>
<dbReference type="PANTHER" id="PTHR30535:SF35">
    <property type="entry name" value="PERIPLASMIC BINDING PROTEIN"/>
    <property type="match status" value="1"/>
</dbReference>
<name>A0A0E9N6J5_9BACT</name>
<dbReference type="STRING" id="1220578.FPE01S_06_00580"/>
<dbReference type="EMBL" id="BBWV01000006">
    <property type="protein sequence ID" value="GAO45567.1"/>
    <property type="molecule type" value="Genomic_DNA"/>
</dbReference>
<evidence type="ECO:0000259" key="2">
    <source>
        <dbReference type="PROSITE" id="PS50983"/>
    </source>
</evidence>
<dbReference type="PROSITE" id="PS50983">
    <property type="entry name" value="FE_B12_PBP"/>
    <property type="match status" value="1"/>
</dbReference>
<keyword evidence="4" id="KW-1185">Reference proteome</keyword>
<keyword evidence="1" id="KW-0732">Signal</keyword>
<dbReference type="Proteomes" id="UP000033121">
    <property type="component" value="Unassembled WGS sequence"/>
</dbReference>
<dbReference type="InterPro" id="IPR054828">
    <property type="entry name" value="Vit_B12_bind_prot"/>
</dbReference>